<comment type="caution">
    <text evidence="9">The sequence shown here is derived from an EMBL/GenBank/DDBJ whole genome shotgun (WGS) entry which is preliminary data.</text>
</comment>
<evidence type="ECO:0000256" key="5">
    <source>
        <dbReference type="ARBA" id="ARBA00022989"/>
    </source>
</evidence>
<dbReference type="PROSITE" id="PS50850">
    <property type="entry name" value="MFS"/>
    <property type="match status" value="1"/>
</dbReference>
<protein>
    <submittedName>
        <fullName evidence="9">MFS transporter</fullName>
    </submittedName>
</protein>
<dbReference type="Pfam" id="PF07690">
    <property type="entry name" value="MFS_1"/>
    <property type="match status" value="1"/>
</dbReference>
<keyword evidence="2" id="KW-0813">Transport</keyword>
<evidence type="ECO:0000313" key="9">
    <source>
        <dbReference type="EMBL" id="TWT19568.1"/>
    </source>
</evidence>
<dbReference type="PRINTS" id="PR01035">
    <property type="entry name" value="TCRTETA"/>
</dbReference>
<dbReference type="AlphaFoldDB" id="A0A5C5U1K5"/>
<evidence type="ECO:0000256" key="3">
    <source>
        <dbReference type="ARBA" id="ARBA00022475"/>
    </source>
</evidence>
<dbReference type="SUPFAM" id="SSF103473">
    <property type="entry name" value="MFS general substrate transporter"/>
    <property type="match status" value="1"/>
</dbReference>
<keyword evidence="10" id="KW-1185">Reference proteome</keyword>
<dbReference type="Gene3D" id="1.20.1720.10">
    <property type="entry name" value="Multidrug resistance protein D"/>
    <property type="match status" value="2"/>
</dbReference>
<sequence>MSSCVLHAAAAPEPRAGRRAWIGLAVLALPTLLLGLDVTILYLALPALSVELGATSVQALWIMDAYGFLIAACLVAMGALGDHVGRRRLLMVGTAAFAAASLMAAFSPNAPMLILARAALGVAGATLMPSALALISNMFAAPRERALAIGIWATMFALGMALGPLLGGFLLQRFWWGAAFLVAVPVAALVLVAAPRLLPEYRAARGRMPDVAGIVQSLLAMLALVYGIKELGRGGPGWAPLAWMLVGLALGAAFVRRQRRLASPLLDLSLFGHRTFSAALLVLVFGLVAVAGAMLLVSQYLQLIAGLAPLEAGLRLGPPALAMVAAGVGAPLLARRVRPGLVVAGSLALSAAGYLLMGIAGSGASFVVAGFALSYLGLGTIAALGTDLVVGAARPEQAGAAAALSETAQELGIAIGVALVGSLSNAVYRMQMAGTILPSREADDLRAALLDSLAAATARADRLPPSLLDRAREAFLEGFSVSTLACAALVSALAALAAILLRDVGVGAVPLDATARRPQRR</sequence>
<dbReference type="Proteomes" id="UP000315949">
    <property type="component" value="Unassembled WGS sequence"/>
</dbReference>
<keyword evidence="5 7" id="KW-1133">Transmembrane helix</keyword>
<dbReference type="PANTHER" id="PTHR42718:SF47">
    <property type="entry name" value="METHYL VIOLOGEN RESISTANCE PROTEIN SMVA"/>
    <property type="match status" value="1"/>
</dbReference>
<evidence type="ECO:0000256" key="1">
    <source>
        <dbReference type="ARBA" id="ARBA00004651"/>
    </source>
</evidence>
<comment type="subcellular location">
    <subcellularLocation>
        <location evidence="1">Cell membrane</location>
        <topology evidence="1">Multi-pass membrane protein</topology>
    </subcellularLocation>
</comment>
<dbReference type="InterPro" id="IPR001958">
    <property type="entry name" value="Tet-R_TetA/multi-R_MdtG-like"/>
</dbReference>
<dbReference type="OrthoDB" id="9807274at2"/>
<gene>
    <name evidence="9" type="ORF">FQY79_06880</name>
</gene>
<feature type="transmembrane region" description="Helical" evidence="7">
    <location>
        <begin position="316"/>
        <end position="334"/>
    </location>
</feature>
<dbReference type="GO" id="GO:0005886">
    <property type="term" value="C:plasma membrane"/>
    <property type="evidence" value="ECO:0007669"/>
    <property type="project" value="UniProtKB-SubCell"/>
</dbReference>
<feature type="transmembrane region" description="Helical" evidence="7">
    <location>
        <begin position="57"/>
        <end position="77"/>
    </location>
</feature>
<keyword evidence="4 7" id="KW-0812">Transmembrane</keyword>
<dbReference type="GO" id="GO:0022857">
    <property type="term" value="F:transmembrane transporter activity"/>
    <property type="evidence" value="ECO:0007669"/>
    <property type="project" value="InterPro"/>
</dbReference>
<dbReference type="InterPro" id="IPR036259">
    <property type="entry name" value="MFS_trans_sf"/>
</dbReference>
<feature type="transmembrane region" description="Helical" evidence="7">
    <location>
        <begin position="147"/>
        <end position="169"/>
    </location>
</feature>
<organism evidence="9 10">
    <name type="scientific">Luteimonas wenzhouensis</name>
    <dbReference type="NCBI Taxonomy" id="2599615"/>
    <lineage>
        <taxon>Bacteria</taxon>
        <taxon>Pseudomonadati</taxon>
        <taxon>Pseudomonadota</taxon>
        <taxon>Gammaproteobacteria</taxon>
        <taxon>Lysobacterales</taxon>
        <taxon>Lysobacteraceae</taxon>
        <taxon>Luteimonas</taxon>
    </lineage>
</organism>
<feature type="transmembrane region" description="Helical" evidence="7">
    <location>
        <begin position="21"/>
        <end position="45"/>
    </location>
</feature>
<dbReference type="EMBL" id="VOHE01000003">
    <property type="protein sequence ID" value="TWT19568.1"/>
    <property type="molecule type" value="Genomic_DNA"/>
</dbReference>
<feature type="transmembrane region" description="Helical" evidence="7">
    <location>
        <begin position="366"/>
        <end position="390"/>
    </location>
</feature>
<dbReference type="InterPro" id="IPR020846">
    <property type="entry name" value="MFS_dom"/>
</dbReference>
<dbReference type="CDD" id="cd17321">
    <property type="entry name" value="MFS_MMR_MDR_like"/>
    <property type="match status" value="1"/>
</dbReference>
<keyword evidence="3" id="KW-1003">Cell membrane</keyword>
<evidence type="ECO:0000313" key="10">
    <source>
        <dbReference type="Proteomes" id="UP000315949"/>
    </source>
</evidence>
<accession>A0A5C5U1K5</accession>
<feature type="transmembrane region" description="Helical" evidence="7">
    <location>
        <begin position="210"/>
        <end position="229"/>
    </location>
</feature>
<feature type="transmembrane region" description="Helical" evidence="7">
    <location>
        <begin position="276"/>
        <end position="296"/>
    </location>
</feature>
<feature type="transmembrane region" description="Helical" evidence="7">
    <location>
        <begin position="341"/>
        <end position="360"/>
    </location>
</feature>
<proteinExistence type="predicted"/>
<feature type="transmembrane region" description="Helical" evidence="7">
    <location>
        <begin position="175"/>
        <end position="198"/>
    </location>
</feature>
<dbReference type="InterPro" id="IPR011701">
    <property type="entry name" value="MFS"/>
</dbReference>
<feature type="transmembrane region" description="Helical" evidence="7">
    <location>
        <begin position="89"/>
        <end position="108"/>
    </location>
</feature>
<name>A0A5C5U1K5_9GAMM</name>
<reference evidence="9 10" key="1">
    <citation type="submission" date="2019-07" db="EMBL/GenBank/DDBJ databases">
        <title>Luteimonas sp. YD-1 nov., isolated from acidic soil.</title>
        <authorList>
            <person name="Zhou J."/>
        </authorList>
    </citation>
    <scope>NUCLEOTIDE SEQUENCE [LARGE SCALE GENOMIC DNA]</scope>
    <source>
        <strain evidence="9 10">YD-1</strain>
    </source>
</reference>
<feature type="transmembrane region" description="Helical" evidence="7">
    <location>
        <begin position="479"/>
        <end position="501"/>
    </location>
</feature>
<evidence type="ECO:0000256" key="2">
    <source>
        <dbReference type="ARBA" id="ARBA00022448"/>
    </source>
</evidence>
<evidence type="ECO:0000256" key="7">
    <source>
        <dbReference type="SAM" id="Phobius"/>
    </source>
</evidence>
<keyword evidence="6 7" id="KW-0472">Membrane</keyword>
<feature type="transmembrane region" description="Helical" evidence="7">
    <location>
        <begin position="235"/>
        <end position="255"/>
    </location>
</feature>
<dbReference type="PANTHER" id="PTHR42718">
    <property type="entry name" value="MAJOR FACILITATOR SUPERFAMILY MULTIDRUG TRANSPORTER MFSC"/>
    <property type="match status" value="1"/>
</dbReference>
<evidence type="ECO:0000256" key="6">
    <source>
        <dbReference type="ARBA" id="ARBA00023136"/>
    </source>
</evidence>
<feature type="domain" description="Major facilitator superfamily (MFS) profile" evidence="8">
    <location>
        <begin position="23"/>
        <end position="506"/>
    </location>
</feature>
<evidence type="ECO:0000256" key="4">
    <source>
        <dbReference type="ARBA" id="ARBA00022692"/>
    </source>
</evidence>
<evidence type="ECO:0000259" key="8">
    <source>
        <dbReference type="PROSITE" id="PS50850"/>
    </source>
</evidence>
<feature type="transmembrane region" description="Helical" evidence="7">
    <location>
        <begin position="114"/>
        <end position="135"/>
    </location>
</feature>